<gene>
    <name evidence="1" type="ORF">LEP1GSC108_0718</name>
</gene>
<accession>M6Q5H4</accession>
<comment type="caution">
    <text evidence="1">The sequence shown here is derived from an EMBL/GenBank/DDBJ whole genome shotgun (WGS) entry which is preliminary data.</text>
</comment>
<evidence type="ECO:0000313" key="1">
    <source>
        <dbReference type="EMBL" id="EMN87958.1"/>
    </source>
</evidence>
<dbReference type="EMBL" id="AHNU02000087">
    <property type="protein sequence ID" value="EMN87958.1"/>
    <property type="molecule type" value="Genomic_DNA"/>
</dbReference>
<dbReference type="AlphaFoldDB" id="M6Q5H4"/>
<name>M6Q5H4_9LEPT</name>
<keyword evidence="2" id="KW-1185">Reference proteome</keyword>
<protein>
    <submittedName>
        <fullName evidence="1">Uncharacterized protein</fullName>
    </submittedName>
</protein>
<dbReference type="Proteomes" id="UP000012118">
    <property type="component" value="Unassembled WGS sequence"/>
</dbReference>
<reference evidence="1 2" key="1">
    <citation type="submission" date="2013-01" db="EMBL/GenBank/DDBJ databases">
        <authorList>
            <person name="Harkins D.M."/>
            <person name="Durkin A.S."/>
            <person name="Brinkac L.M."/>
            <person name="Haft D.H."/>
            <person name="Selengut J.D."/>
            <person name="Sanka R."/>
            <person name="DePew J."/>
            <person name="Purushe J."/>
            <person name="Chanthongthip A."/>
            <person name="Lattana O."/>
            <person name="Phetsouvanh R."/>
            <person name="Newton P.N."/>
            <person name="Vinetz J.M."/>
            <person name="Sutton G.G."/>
            <person name="Nierman W.C."/>
            <person name="Fouts D.E."/>
        </authorList>
    </citation>
    <scope>NUCLEOTIDE SEQUENCE [LARGE SCALE GENOMIC DNA]</scope>
    <source>
        <strain evidence="1 2">UI 13098</strain>
    </source>
</reference>
<evidence type="ECO:0000313" key="2">
    <source>
        <dbReference type="Proteomes" id="UP000012118"/>
    </source>
</evidence>
<proteinExistence type="predicted"/>
<organism evidence="1 2">
    <name type="scientific">Leptospira weilii str. UI 13098</name>
    <dbReference type="NCBI Taxonomy" id="1088542"/>
    <lineage>
        <taxon>Bacteria</taxon>
        <taxon>Pseudomonadati</taxon>
        <taxon>Spirochaetota</taxon>
        <taxon>Spirochaetia</taxon>
        <taxon>Leptospirales</taxon>
        <taxon>Leptospiraceae</taxon>
        <taxon>Leptospira</taxon>
    </lineage>
</organism>
<sequence length="60" mass="6888">MTCSRTPNLFQRNVFLGDSFFKIPCGFPGPCIQTSFRFGSDFDRNVPDEVTLVYSKINIY</sequence>